<gene>
    <name evidence="1" type="ORF">LTRI10_LOCUS4156</name>
</gene>
<evidence type="ECO:0000313" key="1">
    <source>
        <dbReference type="EMBL" id="CAL1356451.1"/>
    </source>
</evidence>
<dbReference type="Proteomes" id="UP001497516">
    <property type="component" value="Chromosome 1"/>
</dbReference>
<evidence type="ECO:0000313" key="2">
    <source>
        <dbReference type="Proteomes" id="UP001497516"/>
    </source>
</evidence>
<keyword evidence="2" id="KW-1185">Reference proteome</keyword>
<proteinExistence type="predicted"/>
<accession>A0AAV2CKB9</accession>
<dbReference type="AlphaFoldDB" id="A0AAV2CKB9"/>
<reference evidence="1 2" key="1">
    <citation type="submission" date="2024-04" db="EMBL/GenBank/DDBJ databases">
        <authorList>
            <person name="Fracassetti M."/>
        </authorList>
    </citation>
    <scope>NUCLEOTIDE SEQUENCE [LARGE SCALE GENOMIC DNA]</scope>
</reference>
<organism evidence="1 2">
    <name type="scientific">Linum trigynum</name>
    <dbReference type="NCBI Taxonomy" id="586398"/>
    <lineage>
        <taxon>Eukaryota</taxon>
        <taxon>Viridiplantae</taxon>
        <taxon>Streptophyta</taxon>
        <taxon>Embryophyta</taxon>
        <taxon>Tracheophyta</taxon>
        <taxon>Spermatophyta</taxon>
        <taxon>Magnoliopsida</taxon>
        <taxon>eudicotyledons</taxon>
        <taxon>Gunneridae</taxon>
        <taxon>Pentapetalae</taxon>
        <taxon>rosids</taxon>
        <taxon>fabids</taxon>
        <taxon>Malpighiales</taxon>
        <taxon>Linaceae</taxon>
        <taxon>Linum</taxon>
    </lineage>
</organism>
<protein>
    <submittedName>
        <fullName evidence="1">Uncharacterized protein</fullName>
    </submittedName>
</protein>
<sequence>MRNAELYLLLRRARTAGERRADDDGWATTRQLALGAKTATAGDDAARLRLQRRGLRRRTTLRTDATPTPAAWVAAADDSGGVGCGGGRLRRGWVALLVVGGGGGGSCLCRGRGRG</sequence>
<dbReference type="EMBL" id="OZ034813">
    <property type="protein sequence ID" value="CAL1356451.1"/>
    <property type="molecule type" value="Genomic_DNA"/>
</dbReference>
<name>A0AAV2CKB9_9ROSI</name>